<evidence type="ECO:0000313" key="2">
    <source>
        <dbReference type="Proteomes" id="UP001596411"/>
    </source>
</evidence>
<gene>
    <name evidence="1" type="ORF">ACFQH5_15170</name>
</gene>
<comment type="caution">
    <text evidence="1">The sequence shown here is derived from an EMBL/GenBank/DDBJ whole genome shotgun (WGS) entry which is preliminary data.</text>
</comment>
<evidence type="ECO:0000313" key="1">
    <source>
        <dbReference type="EMBL" id="MFC7090893.1"/>
    </source>
</evidence>
<accession>A0ABW2F1J9</accession>
<dbReference type="Proteomes" id="UP001596411">
    <property type="component" value="Unassembled WGS sequence"/>
</dbReference>
<name>A0ABW2F1J9_9GAMM</name>
<reference evidence="2" key="1">
    <citation type="journal article" date="2019" name="Int. J. Syst. Evol. Microbiol.">
        <title>The Global Catalogue of Microorganisms (GCM) 10K type strain sequencing project: providing services to taxonomists for standard genome sequencing and annotation.</title>
        <authorList>
            <consortium name="The Broad Institute Genomics Platform"/>
            <consortium name="The Broad Institute Genome Sequencing Center for Infectious Disease"/>
            <person name="Wu L."/>
            <person name="Ma J."/>
        </authorList>
    </citation>
    <scope>NUCLEOTIDE SEQUENCE [LARGE SCALE GENOMIC DNA]</scope>
    <source>
        <strain evidence="2">CGMCC 1.13666</strain>
    </source>
</reference>
<protein>
    <submittedName>
        <fullName evidence="1">Uncharacterized protein</fullName>
    </submittedName>
</protein>
<sequence length="228" mass="26686">MTVSIWHLVNILASEDISLMLAGADPEDFKTRKNYPDDHFQKQGDFHRVMIHAAQNGELQPCGIEVADRDEHGEVIRDLKTGIFGWHTLPDEDDRWKGYPIDLVRFYVDRREIYRWLTARGFSKSDMPEALRIQPERKEDVSLSSVKLDDVKEKKHTLKRDVQDGAILAKLREMGYEPTELPKRESGKRGHRAAVRDEFLPCRRDLFTPKSFEKSWERLRGDGRIREK</sequence>
<proteinExistence type="predicted"/>
<dbReference type="RefSeq" id="WP_346062951.1">
    <property type="nucleotide sequence ID" value="NZ_BAAADR010000013.1"/>
</dbReference>
<keyword evidence="2" id="KW-1185">Reference proteome</keyword>
<dbReference type="EMBL" id="JBHSZP010000029">
    <property type="protein sequence ID" value="MFC7090893.1"/>
    <property type="molecule type" value="Genomic_DNA"/>
</dbReference>
<organism evidence="1 2">
    <name type="scientific">Halomonas salifodinae</name>
    <dbReference type="NCBI Taxonomy" id="438745"/>
    <lineage>
        <taxon>Bacteria</taxon>
        <taxon>Pseudomonadati</taxon>
        <taxon>Pseudomonadota</taxon>
        <taxon>Gammaproteobacteria</taxon>
        <taxon>Oceanospirillales</taxon>
        <taxon>Halomonadaceae</taxon>
        <taxon>Halomonas</taxon>
    </lineage>
</organism>